<feature type="compositionally biased region" description="Low complexity" evidence="5">
    <location>
        <begin position="800"/>
        <end position="814"/>
    </location>
</feature>
<dbReference type="GO" id="GO:0016020">
    <property type="term" value="C:membrane"/>
    <property type="evidence" value="ECO:0007669"/>
    <property type="project" value="InterPro"/>
</dbReference>
<evidence type="ECO:0000256" key="6">
    <source>
        <dbReference type="SAM" id="Phobius"/>
    </source>
</evidence>
<sequence length="921" mass="99737">MARSRGHAFAAAALLLLAITASGSQVDTGTSITSVTGPSTCPSRSINYITQTLPQQCLTTSWASKPKLHEISTTETPSTSHRSVDAPSKTQDATIPVPELQRDTQPAPSDSSTSSGSATAATSHQQGPASAPFASEITQQAKTTIEVEQETESDSPLDNANFLSFEEWKSQNLAKAGQSAEHLDARAGGGAEQRRRPGGINNALDSLGEDTEIEIDFGGFVDPGSPPPAQSPPHHGTVQVSKGERSEDKSADETSGPRKRGKDAGKTCKERSNYASFDCASTVLKTNPECKGSTSVLVENKDSYMLNICSAKNKFFIVELCDDILIDTVVLANFEFFSSMFRLFRVSVSDRYPVKLDKWRELGTFEARNSRDVQAFLVDNPLIWARYLRVEFLAHFGNEYYCPVSLLRVHGTTMMEEFNHDVKGSRNDDDSDSEAGDVEEGGLVDSVLADLVSADALKEKVQETLEEADATSTGPSSATTASSVNLPSSTPLRMSDATVSSSPNPLSTPGFTSYNLSVAMQMVLSPASSAHIKSVCNPEDRPNDAVPPPPASVPIGQTERIPGASSVVIAIQTPSHGTFSTNETTTRLSESSKTVLPVVSDKGAIQNKSEPIRLSNQTSASIVRGHSSSTQPANPSPTTQESFFKSVHKRLQLLESNSTLSLQYIEEQSRILRDAFSKVEKRQLGKTTAFLEILNTTVLTELRDFRHQYDQIWQSTVLELSSQREQSQHEVLALSARLSLLADEIVFQKRMAIVQFGLILLCLGLIIFSRHSSQATYLELPPVVQNAVNKSSANLSRYAPSIESSPNSPSSTRPSSRHGLFRDLTHRSSPSEESQLDDGRKNPNINIEYAPPTPTSLPSSGEHQNEPASDGDDHSRDCSPEPEEGAVWQTRSSPSTPSGQRDEQRELGKRTLLPPEAVGVT</sequence>
<feature type="region of interest" description="Disordered" evidence="5">
    <location>
        <begin position="606"/>
        <end position="640"/>
    </location>
</feature>
<dbReference type="PROSITE" id="PS51469">
    <property type="entry name" value="SUN"/>
    <property type="match status" value="1"/>
</dbReference>
<feature type="region of interest" description="Disordered" evidence="5">
    <location>
        <begin position="69"/>
        <end position="132"/>
    </location>
</feature>
<feature type="compositionally biased region" description="Basic and acidic residues" evidence="5">
    <location>
        <begin position="242"/>
        <end position="267"/>
    </location>
</feature>
<feature type="compositionally biased region" description="Acidic residues" evidence="5">
    <location>
        <begin position="429"/>
        <end position="440"/>
    </location>
</feature>
<dbReference type="AlphaFoldDB" id="A0A8H6FCS2"/>
<dbReference type="Pfam" id="PF07738">
    <property type="entry name" value="Sad1_UNC"/>
    <property type="match status" value="1"/>
</dbReference>
<dbReference type="InterPro" id="IPR045120">
    <property type="entry name" value="Suco/Slp1-like"/>
</dbReference>
<feature type="chain" id="PRO_5034218759" description="SUN domain-containing protein" evidence="7">
    <location>
        <begin position="24"/>
        <end position="921"/>
    </location>
</feature>
<organism evidence="9 10">
    <name type="scientific">Letharia lupina</name>
    <dbReference type="NCBI Taxonomy" id="560253"/>
    <lineage>
        <taxon>Eukaryota</taxon>
        <taxon>Fungi</taxon>
        <taxon>Dikarya</taxon>
        <taxon>Ascomycota</taxon>
        <taxon>Pezizomycotina</taxon>
        <taxon>Lecanoromycetes</taxon>
        <taxon>OSLEUM clade</taxon>
        <taxon>Lecanoromycetidae</taxon>
        <taxon>Lecanorales</taxon>
        <taxon>Lecanorineae</taxon>
        <taxon>Parmeliaceae</taxon>
        <taxon>Letharia</taxon>
    </lineage>
</organism>
<keyword evidence="2 6" id="KW-0812">Transmembrane</keyword>
<feature type="compositionally biased region" description="Low complexity" evidence="5">
    <location>
        <begin position="109"/>
        <end position="123"/>
    </location>
</feature>
<keyword evidence="7" id="KW-0732">Signal</keyword>
<feature type="compositionally biased region" description="Polar residues" evidence="5">
    <location>
        <begin position="484"/>
        <end position="505"/>
    </location>
</feature>
<feature type="domain" description="SUN" evidence="8">
    <location>
        <begin position="246"/>
        <end position="414"/>
    </location>
</feature>
<evidence type="ECO:0000313" key="10">
    <source>
        <dbReference type="Proteomes" id="UP000593566"/>
    </source>
</evidence>
<feature type="compositionally biased region" description="Polar residues" evidence="5">
    <location>
        <begin position="889"/>
        <end position="899"/>
    </location>
</feature>
<evidence type="ECO:0000256" key="4">
    <source>
        <dbReference type="ARBA" id="ARBA00023136"/>
    </source>
</evidence>
<feature type="compositionally biased region" description="Basic and acidic residues" evidence="5">
    <location>
        <begin position="900"/>
        <end position="909"/>
    </location>
</feature>
<evidence type="ECO:0000256" key="2">
    <source>
        <dbReference type="ARBA" id="ARBA00022692"/>
    </source>
</evidence>
<comment type="subcellular location">
    <subcellularLocation>
        <location evidence="1">Endomembrane system</location>
    </subcellularLocation>
</comment>
<evidence type="ECO:0000313" key="9">
    <source>
        <dbReference type="EMBL" id="KAF6223565.1"/>
    </source>
</evidence>
<feature type="compositionally biased region" description="Low complexity" evidence="5">
    <location>
        <begin position="470"/>
        <end position="483"/>
    </location>
</feature>
<dbReference type="PANTHER" id="PTHR12953">
    <property type="entry name" value="MEMBRANE PROTEIN CH1 RELATED"/>
    <property type="match status" value="1"/>
</dbReference>
<dbReference type="EMBL" id="JACCJB010000010">
    <property type="protein sequence ID" value="KAF6223565.1"/>
    <property type="molecule type" value="Genomic_DNA"/>
</dbReference>
<gene>
    <name evidence="9" type="ORF">HO133_000408</name>
</gene>
<dbReference type="GeneID" id="59328827"/>
<dbReference type="GO" id="GO:0012505">
    <property type="term" value="C:endomembrane system"/>
    <property type="evidence" value="ECO:0007669"/>
    <property type="project" value="UniProtKB-SubCell"/>
</dbReference>
<feature type="transmembrane region" description="Helical" evidence="6">
    <location>
        <begin position="751"/>
        <end position="768"/>
    </location>
</feature>
<dbReference type="InterPro" id="IPR012919">
    <property type="entry name" value="SUN_dom"/>
</dbReference>
<evidence type="ECO:0000259" key="8">
    <source>
        <dbReference type="PROSITE" id="PS51469"/>
    </source>
</evidence>
<proteinExistence type="predicted"/>
<keyword evidence="4 6" id="KW-0472">Membrane</keyword>
<feature type="signal peptide" evidence="7">
    <location>
        <begin position="1"/>
        <end position="23"/>
    </location>
</feature>
<accession>A0A8H6FCS2</accession>
<dbReference type="FunFam" id="2.60.120.260:FF:000082">
    <property type="entry name" value="Sad1/UNC domain protein"/>
    <property type="match status" value="1"/>
</dbReference>
<dbReference type="PANTHER" id="PTHR12953:SF0">
    <property type="entry name" value="SUN DOMAIN-CONTAINING OSSIFICATION FACTOR"/>
    <property type="match status" value="1"/>
</dbReference>
<dbReference type="GO" id="GO:0034975">
    <property type="term" value="P:protein folding in endoplasmic reticulum"/>
    <property type="evidence" value="ECO:0007669"/>
    <property type="project" value="TreeGrafter"/>
</dbReference>
<feature type="region of interest" description="Disordered" evidence="5">
    <location>
        <begin position="173"/>
        <end position="267"/>
    </location>
</feature>
<keyword evidence="10" id="KW-1185">Reference proteome</keyword>
<evidence type="ECO:0000256" key="3">
    <source>
        <dbReference type="ARBA" id="ARBA00022989"/>
    </source>
</evidence>
<feature type="compositionally biased region" description="Basic and acidic residues" evidence="5">
    <location>
        <begin position="820"/>
        <end position="830"/>
    </location>
</feature>
<name>A0A8H6FCS2_9LECA</name>
<evidence type="ECO:0000256" key="5">
    <source>
        <dbReference type="SAM" id="MobiDB-lite"/>
    </source>
</evidence>
<dbReference type="RefSeq" id="XP_037152782.1">
    <property type="nucleotide sequence ID" value="XM_037291347.1"/>
</dbReference>
<protein>
    <recommendedName>
        <fullName evidence="8">SUN domain-containing protein</fullName>
    </recommendedName>
</protein>
<keyword evidence="3 6" id="KW-1133">Transmembrane helix</keyword>
<evidence type="ECO:0000256" key="1">
    <source>
        <dbReference type="ARBA" id="ARBA00004308"/>
    </source>
</evidence>
<dbReference type="Proteomes" id="UP000593566">
    <property type="component" value="Unassembled WGS sequence"/>
</dbReference>
<evidence type="ECO:0000256" key="7">
    <source>
        <dbReference type="SAM" id="SignalP"/>
    </source>
</evidence>
<feature type="region of interest" description="Disordered" evidence="5">
    <location>
        <begin position="462"/>
        <end position="505"/>
    </location>
</feature>
<dbReference type="GO" id="GO:0005737">
    <property type="term" value="C:cytoplasm"/>
    <property type="evidence" value="ECO:0007669"/>
    <property type="project" value="TreeGrafter"/>
</dbReference>
<reference evidence="9 10" key="1">
    <citation type="journal article" date="2020" name="Genomics">
        <title>Complete, high-quality genomes from long-read metagenomic sequencing of two wolf lichen thalli reveals enigmatic genome architecture.</title>
        <authorList>
            <person name="McKenzie S.K."/>
            <person name="Walston R.F."/>
            <person name="Allen J.L."/>
        </authorList>
    </citation>
    <scope>NUCLEOTIDE SEQUENCE [LARGE SCALE GENOMIC DNA]</scope>
    <source>
        <strain evidence="9">WasteWater1</strain>
    </source>
</reference>
<feature type="region of interest" description="Disordered" evidence="5">
    <location>
        <begin position="798"/>
        <end position="921"/>
    </location>
</feature>
<feature type="region of interest" description="Disordered" evidence="5">
    <location>
        <begin position="420"/>
        <end position="440"/>
    </location>
</feature>
<comment type="caution">
    <text evidence="9">The sequence shown here is derived from an EMBL/GenBank/DDBJ whole genome shotgun (WGS) entry which is preliminary data.</text>
</comment>